<evidence type="ECO:0000313" key="2">
    <source>
        <dbReference type="Proteomes" id="UP000821845"/>
    </source>
</evidence>
<dbReference type="EMBL" id="CM023490">
    <property type="protein sequence ID" value="KAH6942418.1"/>
    <property type="molecule type" value="Genomic_DNA"/>
</dbReference>
<organism evidence="1 2">
    <name type="scientific">Hyalomma asiaticum</name>
    <name type="common">Tick</name>
    <dbReference type="NCBI Taxonomy" id="266040"/>
    <lineage>
        <taxon>Eukaryota</taxon>
        <taxon>Metazoa</taxon>
        <taxon>Ecdysozoa</taxon>
        <taxon>Arthropoda</taxon>
        <taxon>Chelicerata</taxon>
        <taxon>Arachnida</taxon>
        <taxon>Acari</taxon>
        <taxon>Parasitiformes</taxon>
        <taxon>Ixodida</taxon>
        <taxon>Ixodoidea</taxon>
        <taxon>Ixodidae</taxon>
        <taxon>Hyalomminae</taxon>
        <taxon>Hyalomma</taxon>
    </lineage>
</organism>
<proteinExistence type="predicted"/>
<dbReference type="Proteomes" id="UP000821845">
    <property type="component" value="Chromosome 10"/>
</dbReference>
<name>A0ACB7T5S5_HYAAI</name>
<protein>
    <submittedName>
        <fullName evidence="1">Uncharacterized protein</fullName>
    </submittedName>
</protein>
<sequence>MSAMMSTGKGLDAADYAVFGTLTITGYLVGLYFSIPRKSSQDGGVEVASLGGRSLPTAALAVSVMASAASSLSVVSFVGHYYAHGFNLMWVLAGVPIASYATAVTVVPLLYRLHVVSIFQYLRMRFDNKVGIAACLIYFVLSALTK</sequence>
<gene>
    <name evidence="1" type="ORF">HPB50_004657</name>
</gene>
<comment type="caution">
    <text evidence="1">The sequence shown here is derived from an EMBL/GenBank/DDBJ whole genome shotgun (WGS) entry which is preliminary data.</text>
</comment>
<accession>A0ACB7T5S5</accession>
<evidence type="ECO:0000313" key="1">
    <source>
        <dbReference type="EMBL" id="KAH6942418.1"/>
    </source>
</evidence>
<reference evidence="1" key="1">
    <citation type="submission" date="2020-05" db="EMBL/GenBank/DDBJ databases">
        <title>Large-scale comparative analyses of tick genomes elucidate their genetic diversity and vector capacities.</title>
        <authorList>
            <person name="Jia N."/>
            <person name="Wang J."/>
            <person name="Shi W."/>
            <person name="Du L."/>
            <person name="Sun Y."/>
            <person name="Zhan W."/>
            <person name="Jiang J."/>
            <person name="Wang Q."/>
            <person name="Zhang B."/>
            <person name="Ji P."/>
            <person name="Sakyi L.B."/>
            <person name="Cui X."/>
            <person name="Yuan T."/>
            <person name="Jiang B."/>
            <person name="Yang W."/>
            <person name="Lam T.T.-Y."/>
            <person name="Chang Q."/>
            <person name="Ding S."/>
            <person name="Wang X."/>
            <person name="Zhu J."/>
            <person name="Ruan X."/>
            <person name="Zhao L."/>
            <person name="Wei J."/>
            <person name="Que T."/>
            <person name="Du C."/>
            <person name="Cheng J."/>
            <person name="Dai P."/>
            <person name="Han X."/>
            <person name="Huang E."/>
            <person name="Gao Y."/>
            <person name="Liu J."/>
            <person name="Shao H."/>
            <person name="Ye R."/>
            <person name="Li L."/>
            <person name="Wei W."/>
            <person name="Wang X."/>
            <person name="Wang C."/>
            <person name="Yang T."/>
            <person name="Huo Q."/>
            <person name="Li W."/>
            <person name="Guo W."/>
            <person name="Chen H."/>
            <person name="Zhou L."/>
            <person name="Ni X."/>
            <person name="Tian J."/>
            <person name="Zhou Y."/>
            <person name="Sheng Y."/>
            <person name="Liu T."/>
            <person name="Pan Y."/>
            <person name="Xia L."/>
            <person name="Li J."/>
            <person name="Zhao F."/>
            <person name="Cao W."/>
        </authorList>
    </citation>
    <scope>NUCLEOTIDE SEQUENCE</scope>
    <source>
        <strain evidence="1">Hyas-2018</strain>
    </source>
</reference>
<keyword evidence="2" id="KW-1185">Reference proteome</keyword>